<comment type="similarity">
    <text evidence="7">Belongs to the drug/metabolite transporter (DMT) superfamily. Small multidrug resistance (SMR) (TC 2.A.7.1) family.</text>
</comment>
<sequence>MSWIFLLLGIFFEILGTTSMKFSAGFSKLVPSIFLFLFYGLSLTFVTLSLKKIDVSIAYAVWSGLGTVLITAVSVYYFKEPMTFAKIFFILMIIGGVIGLNFSFGNEHEQGSEVPEMQRPNN</sequence>
<evidence type="ECO:0000313" key="10">
    <source>
        <dbReference type="Proteomes" id="UP000032024"/>
    </source>
</evidence>
<dbReference type="PANTHER" id="PTHR30561">
    <property type="entry name" value="SMR FAMILY PROTON-DEPENDENT DRUG EFFLUX TRANSPORTER SUGE"/>
    <property type="match status" value="1"/>
</dbReference>
<evidence type="ECO:0000256" key="5">
    <source>
        <dbReference type="ARBA" id="ARBA00022989"/>
    </source>
</evidence>
<protein>
    <recommendedName>
        <fullName evidence="11">Small multidrug resistance protein</fullName>
    </recommendedName>
</protein>
<proteinExistence type="inferred from homology"/>
<dbReference type="Proteomes" id="UP000032024">
    <property type="component" value="Chromosome"/>
</dbReference>
<evidence type="ECO:0000256" key="1">
    <source>
        <dbReference type="ARBA" id="ARBA00004651"/>
    </source>
</evidence>
<evidence type="ECO:0008006" key="11">
    <source>
        <dbReference type="Google" id="ProtNLM"/>
    </source>
</evidence>
<evidence type="ECO:0000256" key="4">
    <source>
        <dbReference type="ARBA" id="ARBA00022692"/>
    </source>
</evidence>
<evidence type="ECO:0000256" key="3">
    <source>
        <dbReference type="ARBA" id="ARBA00022475"/>
    </source>
</evidence>
<reference evidence="10" key="1">
    <citation type="submission" date="2015-01" db="EMBL/GenBank/DDBJ databases">
        <title>Comparative genome analysis of Bacillus coagulans HM-08, Clostridium butyricum HM-68, Bacillus subtilis HM-66 and Bacillus paralicheniformis BL-09.</title>
        <authorList>
            <person name="Zhang H."/>
        </authorList>
    </citation>
    <scope>NUCLEOTIDE SEQUENCE [LARGE SCALE GENOMIC DNA]</scope>
    <source>
        <strain evidence="10">HM-08</strain>
    </source>
</reference>
<dbReference type="AlphaFoldDB" id="A0AAN0T5T3"/>
<dbReference type="Gene3D" id="1.10.3730.20">
    <property type="match status" value="1"/>
</dbReference>
<evidence type="ECO:0000256" key="8">
    <source>
        <dbReference type="SAM" id="Phobius"/>
    </source>
</evidence>
<keyword evidence="6 8" id="KW-0472">Membrane</keyword>
<dbReference type="InterPro" id="IPR037185">
    <property type="entry name" value="EmrE-like"/>
</dbReference>
<dbReference type="InterPro" id="IPR045324">
    <property type="entry name" value="Small_multidrug_res"/>
</dbReference>
<evidence type="ECO:0000256" key="7">
    <source>
        <dbReference type="RuleBase" id="RU003942"/>
    </source>
</evidence>
<keyword evidence="5 8" id="KW-1133">Transmembrane helix</keyword>
<dbReference type="InterPro" id="IPR000390">
    <property type="entry name" value="Small_drug/metabolite_transptr"/>
</dbReference>
<evidence type="ECO:0000256" key="6">
    <source>
        <dbReference type="ARBA" id="ARBA00023136"/>
    </source>
</evidence>
<evidence type="ECO:0000256" key="2">
    <source>
        <dbReference type="ARBA" id="ARBA00022448"/>
    </source>
</evidence>
<dbReference type="FunFam" id="1.10.3730.20:FF:000001">
    <property type="entry name" value="Quaternary ammonium compound resistance transporter SugE"/>
    <property type="match status" value="1"/>
</dbReference>
<organism evidence="9 10">
    <name type="scientific">Heyndrickxia coagulans</name>
    <name type="common">Weizmannia coagulans</name>
    <dbReference type="NCBI Taxonomy" id="1398"/>
    <lineage>
        <taxon>Bacteria</taxon>
        <taxon>Bacillati</taxon>
        <taxon>Bacillota</taxon>
        <taxon>Bacilli</taxon>
        <taxon>Bacillales</taxon>
        <taxon>Bacillaceae</taxon>
        <taxon>Heyndrickxia</taxon>
    </lineage>
</organism>
<keyword evidence="4 7" id="KW-0812">Transmembrane</keyword>
<dbReference type="Pfam" id="PF00893">
    <property type="entry name" value="Multi_Drug_Res"/>
    <property type="match status" value="1"/>
</dbReference>
<dbReference type="SUPFAM" id="SSF103481">
    <property type="entry name" value="Multidrug resistance efflux transporter EmrE"/>
    <property type="match status" value="1"/>
</dbReference>
<feature type="transmembrane region" description="Helical" evidence="8">
    <location>
        <begin position="32"/>
        <end position="50"/>
    </location>
</feature>
<keyword evidence="2" id="KW-0813">Transport</keyword>
<dbReference type="GO" id="GO:0022857">
    <property type="term" value="F:transmembrane transporter activity"/>
    <property type="evidence" value="ECO:0007669"/>
    <property type="project" value="InterPro"/>
</dbReference>
<feature type="transmembrane region" description="Helical" evidence="8">
    <location>
        <begin position="57"/>
        <end position="78"/>
    </location>
</feature>
<gene>
    <name evidence="9" type="ORF">SB48_HM08orf04219</name>
</gene>
<comment type="subcellular location">
    <subcellularLocation>
        <location evidence="1 7">Cell membrane</location>
        <topology evidence="1 7">Multi-pass membrane protein</topology>
    </subcellularLocation>
</comment>
<name>A0AAN0T5T3_HEYCO</name>
<accession>A0AAN0T5T3</accession>
<dbReference type="GO" id="GO:0005886">
    <property type="term" value="C:plasma membrane"/>
    <property type="evidence" value="ECO:0007669"/>
    <property type="project" value="UniProtKB-SubCell"/>
</dbReference>
<keyword evidence="3" id="KW-1003">Cell membrane</keyword>
<dbReference type="PANTHER" id="PTHR30561:SF1">
    <property type="entry name" value="MULTIDRUG TRANSPORTER EMRE"/>
    <property type="match status" value="1"/>
</dbReference>
<dbReference type="EMBL" id="CP010525">
    <property type="protein sequence ID" value="AJO23442.1"/>
    <property type="molecule type" value="Genomic_DNA"/>
</dbReference>
<feature type="transmembrane region" description="Helical" evidence="8">
    <location>
        <begin position="84"/>
        <end position="104"/>
    </location>
</feature>
<dbReference type="RefSeq" id="WP_035181852.1">
    <property type="nucleotide sequence ID" value="NZ_CP010525.1"/>
</dbReference>
<keyword evidence="10" id="KW-1185">Reference proteome</keyword>
<evidence type="ECO:0000313" key="9">
    <source>
        <dbReference type="EMBL" id="AJO23442.1"/>
    </source>
</evidence>